<dbReference type="FunFam" id="3.30.430.20:FF:000015">
    <property type="entry name" value="Cysteine-rich receptor-like protein kinase 3"/>
    <property type="match status" value="1"/>
</dbReference>
<evidence type="ECO:0000256" key="2">
    <source>
        <dbReference type="ARBA" id="ARBA00022527"/>
    </source>
</evidence>
<dbReference type="InterPro" id="IPR038408">
    <property type="entry name" value="GNK2_sf"/>
</dbReference>
<dbReference type="InterPro" id="IPR011009">
    <property type="entry name" value="Kinase-like_dom_sf"/>
</dbReference>
<dbReference type="OrthoDB" id="1908121at2759"/>
<dbReference type="EMBL" id="CM002291">
    <property type="protein sequence ID" value="ESW23002.1"/>
    <property type="molecule type" value="Genomic_DNA"/>
</dbReference>
<dbReference type="Proteomes" id="UP000000226">
    <property type="component" value="Chromosome 4"/>
</dbReference>
<dbReference type="Gramene" id="ESW23002">
    <property type="protein sequence ID" value="ESW23002"/>
    <property type="gene ID" value="PHAVU_004G011000g"/>
</dbReference>
<gene>
    <name evidence="20" type="ORF">PHAVU_004G011000g</name>
</gene>
<keyword evidence="4" id="KW-0808">Transferase</keyword>
<dbReference type="SMART" id="SM00220">
    <property type="entry name" value="S_TKc"/>
    <property type="match status" value="1"/>
</dbReference>
<evidence type="ECO:0000256" key="14">
    <source>
        <dbReference type="ARBA" id="ARBA00023180"/>
    </source>
</evidence>
<evidence type="ECO:0000259" key="19">
    <source>
        <dbReference type="PROSITE" id="PS51473"/>
    </source>
</evidence>
<evidence type="ECO:0000256" key="6">
    <source>
        <dbReference type="ARBA" id="ARBA00022729"/>
    </source>
</evidence>
<dbReference type="CDD" id="cd14066">
    <property type="entry name" value="STKc_IRAK"/>
    <property type="match status" value="1"/>
</dbReference>
<dbReference type="InterPro" id="IPR008271">
    <property type="entry name" value="Ser/Thr_kinase_AS"/>
</dbReference>
<evidence type="ECO:0000256" key="16">
    <source>
        <dbReference type="ARBA" id="ARBA00047951"/>
    </source>
</evidence>
<dbReference type="Gene3D" id="3.30.200.20">
    <property type="entry name" value="Phosphorylase Kinase, domain 1"/>
    <property type="match status" value="1"/>
</dbReference>
<dbReference type="PROSITE" id="PS50011">
    <property type="entry name" value="PROTEIN_KINASE_DOM"/>
    <property type="match status" value="1"/>
</dbReference>
<keyword evidence="10" id="KW-0067">ATP-binding</keyword>
<keyword evidence="9" id="KW-0418">Kinase</keyword>
<keyword evidence="5 17" id="KW-0812">Transmembrane</keyword>
<evidence type="ECO:0000313" key="20">
    <source>
        <dbReference type="EMBL" id="ESW23002.1"/>
    </source>
</evidence>
<keyword evidence="11 17" id="KW-1133">Transmembrane helix</keyword>
<evidence type="ECO:0000256" key="11">
    <source>
        <dbReference type="ARBA" id="ARBA00022989"/>
    </source>
</evidence>
<reference evidence="21" key="1">
    <citation type="journal article" date="2014" name="Nat. Genet.">
        <title>A reference genome for common bean and genome-wide analysis of dual domestications.</title>
        <authorList>
            <person name="Schmutz J."/>
            <person name="McClean P.E."/>
            <person name="Mamidi S."/>
            <person name="Wu G.A."/>
            <person name="Cannon S.B."/>
            <person name="Grimwood J."/>
            <person name="Jenkins J."/>
            <person name="Shu S."/>
            <person name="Song Q."/>
            <person name="Chavarro C."/>
            <person name="Torres-Torres M."/>
            <person name="Geffroy V."/>
            <person name="Moghaddam S.M."/>
            <person name="Gao D."/>
            <person name="Abernathy B."/>
            <person name="Barry K."/>
            <person name="Blair M."/>
            <person name="Brick M.A."/>
            <person name="Chovatia M."/>
            <person name="Gepts P."/>
            <person name="Goodstein D.M."/>
            <person name="Gonzales M."/>
            <person name="Hellsten U."/>
            <person name="Hyten D.L."/>
            <person name="Jia G."/>
            <person name="Kelly J.D."/>
            <person name="Kudrna D."/>
            <person name="Lee R."/>
            <person name="Richard M.M."/>
            <person name="Miklas P.N."/>
            <person name="Osorno J.M."/>
            <person name="Rodrigues J."/>
            <person name="Thareau V."/>
            <person name="Urrea C.A."/>
            <person name="Wang M."/>
            <person name="Yu Y."/>
            <person name="Zhang M."/>
            <person name="Wing R.A."/>
            <person name="Cregan P.B."/>
            <person name="Rokhsar D.S."/>
            <person name="Jackson S.A."/>
        </authorList>
    </citation>
    <scope>NUCLEOTIDE SEQUENCE [LARGE SCALE GENOMIC DNA]</scope>
    <source>
        <strain evidence="21">cv. G19833</strain>
    </source>
</reference>
<keyword evidence="2" id="KW-0723">Serine/threonine-protein kinase</keyword>
<evidence type="ECO:0000256" key="3">
    <source>
        <dbReference type="ARBA" id="ARBA00022553"/>
    </source>
</evidence>
<dbReference type="SMR" id="V7BYD7"/>
<keyword evidence="3" id="KW-0597">Phosphoprotein</keyword>
<proteinExistence type="predicted"/>
<dbReference type="PROSITE" id="PS00108">
    <property type="entry name" value="PROTEIN_KINASE_ST"/>
    <property type="match status" value="1"/>
</dbReference>
<evidence type="ECO:0000256" key="5">
    <source>
        <dbReference type="ARBA" id="ARBA00022692"/>
    </source>
</evidence>
<evidence type="ECO:0008006" key="22">
    <source>
        <dbReference type="Google" id="ProtNLM"/>
    </source>
</evidence>
<dbReference type="Gene3D" id="3.30.430.20">
    <property type="entry name" value="Gnk2 domain, C-X8-C-X2-C motif"/>
    <property type="match status" value="2"/>
</dbReference>
<dbReference type="GO" id="GO:0005524">
    <property type="term" value="F:ATP binding"/>
    <property type="evidence" value="ECO:0007669"/>
    <property type="project" value="UniProtKB-KW"/>
</dbReference>
<dbReference type="InterPro" id="IPR000719">
    <property type="entry name" value="Prot_kinase_dom"/>
</dbReference>
<accession>V7BYD7</accession>
<keyword evidence="14" id="KW-0325">Glycoprotein</keyword>
<keyword evidence="6" id="KW-0732">Signal</keyword>
<dbReference type="Pfam" id="PF01657">
    <property type="entry name" value="Stress-antifung"/>
    <property type="match status" value="2"/>
</dbReference>
<evidence type="ECO:0000313" key="21">
    <source>
        <dbReference type="Proteomes" id="UP000000226"/>
    </source>
</evidence>
<evidence type="ECO:0000259" key="18">
    <source>
        <dbReference type="PROSITE" id="PS50011"/>
    </source>
</evidence>
<evidence type="ECO:0000256" key="9">
    <source>
        <dbReference type="ARBA" id="ARBA00022777"/>
    </source>
</evidence>
<dbReference type="AlphaFoldDB" id="V7BYD7"/>
<dbReference type="OMA" id="CGNESQY"/>
<feature type="transmembrane region" description="Helical" evidence="17">
    <location>
        <begin position="273"/>
        <end position="297"/>
    </location>
</feature>
<dbReference type="SUPFAM" id="SSF56112">
    <property type="entry name" value="Protein kinase-like (PK-like)"/>
    <property type="match status" value="1"/>
</dbReference>
<evidence type="ECO:0000256" key="8">
    <source>
        <dbReference type="ARBA" id="ARBA00022741"/>
    </source>
</evidence>
<dbReference type="GO" id="GO:0004674">
    <property type="term" value="F:protein serine/threonine kinase activity"/>
    <property type="evidence" value="ECO:0007669"/>
    <property type="project" value="UniProtKB-KW"/>
</dbReference>
<evidence type="ECO:0000256" key="7">
    <source>
        <dbReference type="ARBA" id="ARBA00022737"/>
    </source>
</evidence>
<feature type="domain" description="Gnk2-homologous" evidence="19">
    <location>
        <begin position="42"/>
        <end position="144"/>
    </location>
</feature>
<dbReference type="eggNOG" id="ENOG502QRU4">
    <property type="taxonomic scope" value="Eukaryota"/>
</dbReference>
<comment type="catalytic activity">
    <reaction evidence="15">
        <text>L-seryl-[protein] + ATP = O-phospho-L-seryl-[protein] + ADP + H(+)</text>
        <dbReference type="Rhea" id="RHEA:17989"/>
        <dbReference type="Rhea" id="RHEA-COMP:9863"/>
        <dbReference type="Rhea" id="RHEA-COMP:11604"/>
        <dbReference type="ChEBI" id="CHEBI:15378"/>
        <dbReference type="ChEBI" id="CHEBI:29999"/>
        <dbReference type="ChEBI" id="CHEBI:30616"/>
        <dbReference type="ChEBI" id="CHEBI:83421"/>
        <dbReference type="ChEBI" id="CHEBI:456216"/>
    </reaction>
</comment>
<dbReference type="InterPro" id="IPR001245">
    <property type="entry name" value="Ser-Thr/Tyr_kinase_cat_dom"/>
</dbReference>
<feature type="domain" description="Gnk2-homologous" evidence="19">
    <location>
        <begin position="153"/>
        <end position="255"/>
    </location>
</feature>
<keyword evidence="12 17" id="KW-0472">Membrane</keyword>
<dbReference type="FunFam" id="3.30.430.20:FF:000005">
    <property type="entry name" value="Cysteine-rich receptor-like protein kinase 2"/>
    <property type="match status" value="1"/>
</dbReference>
<evidence type="ECO:0000256" key="4">
    <source>
        <dbReference type="ARBA" id="ARBA00022679"/>
    </source>
</evidence>
<dbReference type="FunFam" id="1.10.510.10:FF:000336">
    <property type="entry name" value="Cysteine-rich receptor-like protein kinase 2"/>
    <property type="match status" value="1"/>
</dbReference>
<evidence type="ECO:0000256" key="13">
    <source>
        <dbReference type="ARBA" id="ARBA00023170"/>
    </source>
</evidence>
<keyword evidence="13" id="KW-0675">Receptor</keyword>
<organism evidence="20 21">
    <name type="scientific">Phaseolus vulgaris</name>
    <name type="common">Kidney bean</name>
    <name type="synonym">French bean</name>
    <dbReference type="NCBI Taxonomy" id="3885"/>
    <lineage>
        <taxon>Eukaryota</taxon>
        <taxon>Viridiplantae</taxon>
        <taxon>Streptophyta</taxon>
        <taxon>Embryophyta</taxon>
        <taxon>Tracheophyta</taxon>
        <taxon>Spermatophyta</taxon>
        <taxon>Magnoliopsida</taxon>
        <taxon>eudicotyledons</taxon>
        <taxon>Gunneridae</taxon>
        <taxon>Pentapetalae</taxon>
        <taxon>rosids</taxon>
        <taxon>fabids</taxon>
        <taxon>Fabales</taxon>
        <taxon>Fabaceae</taxon>
        <taxon>Papilionoideae</taxon>
        <taxon>50 kb inversion clade</taxon>
        <taxon>NPAAA clade</taxon>
        <taxon>indigoferoid/millettioid clade</taxon>
        <taxon>Phaseoleae</taxon>
        <taxon>Phaseolus</taxon>
    </lineage>
</organism>
<evidence type="ECO:0000256" key="1">
    <source>
        <dbReference type="ARBA" id="ARBA00004167"/>
    </source>
</evidence>
<evidence type="ECO:0000256" key="15">
    <source>
        <dbReference type="ARBA" id="ARBA00047558"/>
    </source>
</evidence>
<sequence>MAFKCQSNNYKYKCKKSSFEVVIITVATLLCFSHSALSDPRISEVGFFCGTQKASPSGNYFPIFTKEMEKLHELVKKNNWGTHSEGLSSATPIYALVQCFQDLSNLDCLQCFATSRTKLPRCLPSVSAHIYLDGCFLRYDNYSFYSEDTDPLRDTVNCTTEYGGVAGEAERLVFGNSVGKVVENVVRVAGNEGRGFAVGEGEGVYALAQCWKTVGGKGCRDCLKKAENEIRGCLPKKEGRALNSGCYLRYSSDKFYNQGGEDGEGDDSSRKRIIITAVSVLAAAVVVLSLLVTYVAFTKKRKNNNFIEIPSSLKNSSLNYKYEILEKATDYFSSPRKLGQGGAGSVFKGTLPNGKDVAVKRLVFNNRQWVDDFFNEVNLISGINHKNLVKLLGCSIEGPESLIVYEYLPNKSLDHFLFEKDKTRILKWKQRFEIVVGIAEGLAYLHGGSEIRIIHRDIKSSNVLLDENLNPKIADFGLARCFGADKTHLSTGIAGTLGYMAPEYLIQGQLTDKADVYSFGVLVLETASGRKNNVFREDSDSLLQTVWKLYQSNRLGEAVDPCLGNEFPAREASRVFQIGLLCTQASASLRPSMAQVACMLSNSDLDVPIPKQPPFLNSRLLNQTPPLGFSTDNSSSNTFKKIGVSYSPTQSSSSCSLIRSSKTEETILEV</sequence>
<evidence type="ECO:0000256" key="17">
    <source>
        <dbReference type="SAM" id="Phobius"/>
    </source>
</evidence>
<keyword evidence="21" id="KW-1185">Reference proteome</keyword>
<dbReference type="FunFam" id="3.30.200.20:FF:000177">
    <property type="entry name" value="Cysteine-rich receptor-like protein kinase 2"/>
    <property type="match status" value="1"/>
</dbReference>
<dbReference type="Pfam" id="PF07714">
    <property type="entry name" value="PK_Tyr_Ser-Thr"/>
    <property type="match status" value="1"/>
</dbReference>
<feature type="domain" description="Protein kinase" evidence="18">
    <location>
        <begin position="332"/>
        <end position="616"/>
    </location>
</feature>
<evidence type="ECO:0000256" key="10">
    <source>
        <dbReference type="ARBA" id="ARBA00022840"/>
    </source>
</evidence>
<dbReference type="Gene3D" id="1.10.510.10">
    <property type="entry name" value="Transferase(Phosphotransferase) domain 1"/>
    <property type="match status" value="1"/>
</dbReference>
<evidence type="ECO:0000256" key="12">
    <source>
        <dbReference type="ARBA" id="ARBA00023136"/>
    </source>
</evidence>
<dbReference type="InterPro" id="IPR002902">
    <property type="entry name" value="GNK2"/>
</dbReference>
<comment type="catalytic activity">
    <reaction evidence="16">
        <text>L-threonyl-[protein] + ATP = O-phospho-L-threonyl-[protein] + ADP + H(+)</text>
        <dbReference type="Rhea" id="RHEA:46608"/>
        <dbReference type="Rhea" id="RHEA-COMP:11060"/>
        <dbReference type="Rhea" id="RHEA-COMP:11605"/>
        <dbReference type="ChEBI" id="CHEBI:15378"/>
        <dbReference type="ChEBI" id="CHEBI:30013"/>
        <dbReference type="ChEBI" id="CHEBI:30616"/>
        <dbReference type="ChEBI" id="CHEBI:61977"/>
        <dbReference type="ChEBI" id="CHEBI:456216"/>
    </reaction>
</comment>
<dbReference type="GO" id="GO:0016020">
    <property type="term" value="C:membrane"/>
    <property type="evidence" value="ECO:0007669"/>
    <property type="project" value="UniProtKB-SubCell"/>
</dbReference>
<comment type="subcellular location">
    <subcellularLocation>
        <location evidence="1">Membrane</location>
        <topology evidence="1">Single-pass membrane protein</topology>
    </subcellularLocation>
</comment>
<protein>
    <recommendedName>
        <fullName evidence="22">Cysteine-rich receptor-like protein kinase 42</fullName>
    </recommendedName>
</protein>
<dbReference type="CDD" id="cd23509">
    <property type="entry name" value="Gnk2-like"/>
    <property type="match status" value="2"/>
</dbReference>
<name>V7BYD7_PHAVU</name>
<keyword evidence="7" id="KW-0677">Repeat</keyword>
<dbReference type="PANTHER" id="PTHR47973">
    <property type="entry name" value="CYSTEINE-RICH RECEPTOR-LIKE PROTEIN KINASE 3"/>
    <property type="match status" value="1"/>
</dbReference>
<dbReference type="InterPro" id="IPR052059">
    <property type="entry name" value="CR_Ser/Thr_kinase"/>
</dbReference>
<dbReference type="PROSITE" id="PS51473">
    <property type="entry name" value="GNK2"/>
    <property type="match status" value="2"/>
</dbReference>
<keyword evidence="8" id="KW-0547">Nucleotide-binding</keyword>